<dbReference type="PROSITE" id="PS50972">
    <property type="entry name" value="PTERIN_BINDING"/>
    <property type="match status" value="1"/>
</dbReference>
<evidence type="ECO:0000256" key="1">
    <source>
        <dbReference type="ARBA" id="ARBA00010398"/>
    </source>
</evidence>
<reference evidence="5" key="1">
    <citation type="submission" date="2018-06" db="EMBL/GenBank/DDBJ databases">
        <authorList>
            <person name="Zhirakovskaya E."/>
        </authorList>
    </citation>
    <scope>NUCLEOTIDE SEQUENCE</scope>
</reference>
<keyword evidence="2 5" id="KW-0489">Methyltransferase</keyword>
<name>A0A3B0VBG1_9ZZZZ</name>
<proteinExistence type="inferred from homology"/>
<dbReference type="GO" id="GO:0005829">
    <property type="term" value="C:cytosol"/>
    <property type="evidence" value="ECO:0007669"/>
    <property type="project" value="TreeGrafter"/>
</dbReference>
<evidence type="ECO:0000256" key="3">
    <source>
        <dbReference type="ARBA" id="ARBA00022679"/>
    </source>
</evidence>
<dbReference type="Pfam" id="PF00809">
    <property type="entry name" value="Pterin_bind"/>
    <property type="match status" value="1"/>
</dbReference>
<dbReference type="PANTHER" id="PTHR45833">
    <property type="entry name" value="METHIONINE SYNTHASE"/>
    <property type="match status" value="1"/>
</dbReference>
<sequence length="298" mass="32244">MAMTVKAIAESINIMGKRSGSAMKERIPGPVQEMAREETEAGATYLDLNIGPARKDGTELMPWVVETVQNTVDTPLCLDTTNADAMTAGFQVVKNKTQAIMNSISAQPERMEKLIPVAAESGCNVIALLWGPDGMPRDSNERAAMAVDLMMALNEAGIPNEKILFDPIGTPITLGSDQIASGLEFMMMLQDIAPGAGSTVGLSNVSNGVAEHLRKYLDRTYLIMLMKYGISTAIVNVYDSELMAICKGERQDLVDMVHGMMDGTDPDPSTLQGTAIEHYKTYKALSGQSIFSESWLEL</sequence>
<dbReference type="AlphaFoldDB" id="A0A3B0VBG1"/>
<dbReference type="InterPro" id="IPR011005">
    <property type="entry name" value="Dihydropteroate_synth-like_sf"/>
</dbReference>
<dbReference type="Gene3D" id="3.20.20.20">
    <property type="entry name" value="Dihydropteroate synthase-like"/>
    <property type="match status" value="1"/>
</dbReference>
<dbReference type="GO" id="GO:0032259">
    <property type="term" value="P:methylation"/>
    <property type="evidence" value="ECO:0007669"/>
    <property type="project" value="UniProtKB-KW"/>
</dbReference>
<organism evidence="5">
    <name type="scientific">hydrothermal vent metagenome</name>
    <dbReference type="NCBI Taxonomy" id="652676"/>
    <lineage>
        <taxon>unclassified sequences</taxon>
        <taxon>metagenomes</taxon>
        <taxon>ecological metagenomes</taxon>
    </lineage>
</organism>
<dbReference type="InterPro" id="IPR050554">
    <property type="entry name" value="Met_Synthase/Corrinoid"/>
</dbReference>
<keyword evidence="3 5" id="KW-0808">Transferase</keyword>
<dbReference type="InterPro" id="IPR000489">
    <property type="entry name" value="Pterin-binding_dom"/>
</dbReference>
<dbReference type="GO" id="GO:0008705">
    <property type="term" value="F:methionine synthase activity"/>
    <property type="evidence" value="ECO:0007669"/>
    <property type="project" value="TreeGrafter"/>
</dbReference>
<dbReference type="GO" id="GO:0102036">
    <property type="term" value="F:methyltetrahydrofolate:corrinoid/iron-sulfur protein methyltransferase activity"/>
    <property type="evidence" value="ECO:0007669"/>
    <property type="project" value="UniProtKB-EC"/>
</dbReference>
<accession>A0A3B0VBG1</accession>
<evidence type="ECO:0000313" key="5">
    <source>
        <dbReference type="EMBL" id="VAW38060.1"/>
    </source>
</evidence>
<feature type="domain" description="Pterin-binding" evidence="4">
    <location>
        <begin position="5"/>
        <end position="258"/>
    </location>
</feature>
<evidence type="ECO:0000256" key="2">
    <source>
        <dbReference type="ARBA" id="ARBA00022603"/>
    </source>
</evidence>
<dbReference type="EMBL" id="UOEY01000054">
    <property type="protein sequence ID" value="VAW38060.1"/>
    <property type="molecule type" value="Genomic_DNA"/>
</dbReference>
<dbReference type="SUPFAM" id="SSF51717">
    <property type="entry name" value="Dihydropteroate synthetase-like"/>
    <property type="match status" value="1"/>
</dbReference>
<protein>
    <submittedName>
        <fullName evidence="5">5-methyltetrahydrofolate:corrinoid/iron-sulfur protein Co-methyltransferase</fullName>
        <ecNumber evidence="5">2.1.1.258</ecNumber>
    </submittedName>
</protein>
<evidence type="ECO:0000259" key="4">
    <source>
        <dbReference type="PROSITE" id="PS50972"/>
    </source>
</evidence>
<gene>
    <name evidence="5" type="ORF">MNBD_DELTA04-190</name>
</gene>
<comment type="similarity">
    <text evidence="1">Belongs to the vitamin-B12 dependent methionine synthase family.</text>
</comment>
<dbReference type="GO" id="GO:0042558">
    <property type="term" value="P:pteridine-containing compound metabolic process"/>
    <property type="evidence" value="ECO:0007669"/>
    <property type="project" value="InterPro"/>
</dbReference>
<dbReference type="EC" id="2.1.1.258" evidence="5"/>